<dbReference type="GO" id="GO:0006006">
    <property type="term" value="P:glucose metabolic process"/>
    <property type="evidence" value="ECO:0007669"/>
    <property type="project" value="TreeGrafter"/>
</dbReference>
<dbReference type="STRING" id="6265.A0A0B2VDF9"/>
<dbReference type="OrthoDB" id="5852859at2759"/>
<dbReference type="PANTHER" id="PTHR44252:SF3">
    <property type="entry name" value="D-ERYTHRULOSE REDUCTASE-RELATED"/>
    <property type="match status" value="1"/>
</dbReference>
<reference evidence="3 4" key="1">
    <citation type="submission" date="2014-11" db="EMBL/GenBank/DDBJ databases">
        <title>Genetic blueprint of the zoonotic pathogen Toxocara canis.</title>
        <authorList>
            <person name="Zhu X.-Q."/>
            <person name="Korhonen P.K."/>
            <person name="Cai H."/>
            <person name="Young N.D."/>
            <person name="Nejsum P."/>
            <person name="von Samson-Himmelstjerna G."/>
            <person name="Boag P.R."/>
            <person name="Tan P."/>
            <person name="Li Q."/>
            <person name="Min J."/>
            <person name="Yang Y."/>
            <person name="Wang X."/>
            <person name="Fang X."/>
            <person name="Hall R.S."/>
            <person name="Hofmann A."/>
            <person name="Sternberg P.W."/>
            <person name="Jex A.R."/>
            <person name="Gasser R.B."/>
        </authorList>
    </citation>
    <scope>NUCLEOTIDE SEQUENCE [LARGE SCALE GENOMIC DNA]</scope>
    <source>
        <strain evidence="3">PN_DK_2014</strain>
    </source>
</reference>
<comment type="similarity">
    <text evidence="1">Belongs to the short-chain dehydrogenases/reductases (SDR) family.</text>
</comment>
<dbReference type="GO" id="GO:0005997">
    <property type="term" value="P:xylulose metabolic process"/>
    <property type="evidence" value="ECO:0007669"/>
    <property type="project" value="TreeGrafter"/>
</dbReference>
<dbReference type="OMA" id="KMTRADW"/>
<dbReference type="GO" id="GO:0004090">
    <property type="term" value="F:carbonyl reductase (NADPH) activity"/>
    <property type="evidence" value="ECO:0007669"/>
    <property type="project" value="TreeGrafter"/>
</dbReference>
<sequence length="201" mass="22151">MIFKPYYKNILAIECDVTKDEKEIAAALADLHPFDCLVNNAGIGIFEDFLHITTDAFDRQFAVNVRGPIVVAQVVANEMIKHSKKGTIVNISSQASTKPLQDHTVYCSTKAALDMATRCMAKEMAAHSIRVNCVNPTVVMTELGRMAWSDPVKVNALMDQMCVKRFAEVEDVVNAVLFLLSDRSAMIDGSALFVDGGFTRM</sequence>
<evidence type="ECO:0000313" key="4">
    <source>
        <dbReference type="Proteomes" id="UP000031036"/>
    </source>
</evidence>
<protein>
    <submittedName>
        <fullName evidence="3">Putative L-xylulose reductase</fullName>
    </submittedName>
</protein>
<keyword evidence="4" id="KW-1185">Reference proteome</keyword>
<accession>A0A0B2VDF9</accession>
<evidence type="ECO:0000256" key="2">
    <source>
        <dbReference type="ARBA" id="ARBA00022857"/>
    </source>
</evidence>
<dbReference type="PRINTS" id="PR00081">
    <property type="entry name" value="GDHRDH"/>
</dbReference>
<dbReference type="Pfam" id="PF13561">
    <property type="entry name" value="adh_short_C2"/>
    <property type="match status" value="1"/>
</dbReference>
<dbReference type="PANTHER" id="PTHR44252">
    <property type="entry name" value="D-ERYTHRULOSE REDUCTASE"/>
    <property type="match status" value="1"/>
</dbReference>
<dbReference type="Gene3D" id="3.40.50.720">
    <property type="entry name" value="NAD(P)-binding Rossmann-like Domain"/>
    <property type="match status" value="1"/>
</dbReference>
<dbReference type="Proteomes" id="UP000031036">
    <property type="component" value="Unassembled WGS sequence"/>
</dbReference>
<dbReference type="InterPro" id="IPR036291">
    <property type="entry name" value="NAD(P)-bd_dom_sf"/>
</dbReference>
<proteinExistence type="inferred from homology"/>
<dbReference type="InterPro" id="IPR051737">
    <property type="entry name" value="L-xylulose/Carbonyl_redctase"/>
</dbReference>
<comment type="caution">
    <text evidence="3">The sequence shown here is derived from an EMBL/GenBank/DDBJ whole genome shotgun (WGS) entry which is preliminary data.</text>
</comment>
<dbReference type="AlphaFoldDB" id="A0A0B2VDF9"/>
<dbReference type="PRINTS" id="PR00080">
    <property type="entry name" value="SDRFAMILY"/>
</dbReference>
<evidence type="ECO:0000256" key="1">
    <source>
        <dbReference type="ARBA" id="ARBA00006484"/>
    </source>
</evidence>
<dbReference type="GO" id="GO:0050038">
    <property type="term" value="F:L-xylulose reductase (NADPH) activity"/>
    <property type="evidence" value="ECO:0007669"/>
    <property type="project" value="TreeGrafter"/>
</dbReference>
<dbReference type="SUPFAM" id="SSF51735">
    <property type="entry name" value="NAD(P)-binding Rossmann-fold domains"/>
    <property type="match status" value="1"/>
</dbReference>
<dbReference type="InterPro" id="IPR002347">
    <property type="entry name" value="SDR_fam"/>
</dbReference>
<dbReference type="EMBL" id="JPKZ01001488">
    <property type="protein sequence ID" value="KHN81556.1"/>
    <property type="molecule type" value="Genomic_DNA"/>
</dbReference>
<gene>
    <name evidence="3" type="primary">dhs-21</name>
    <name evidence="3" type="ORF">Tcan_07567</name>
</gene>
<name>A0A0B2VDF9_TOXCA</name>
<organism evidence="3 4">
    <name type="scientific">Toxocara canis</name>
    <name type="common">Canine roundworm</name>
    <dbReference type="NCBI Taxonomy" id="6265"/>
    <lineage>
        <taxon>Eukaryota</taxon>
        <taxon>Metazoa</taxon>
        <taxon>Ecdysozoa</taxon>
        <taxon>Nematoda</taxon>
        <taxon>Chromadorea</taxon>
        <taxon>Rhabditida</taxon>
        <taxon>Spirurina</taxon>
        <taxon>Ascaridomorpha</taxon>
        <taxon>Ascaridoidea</taxon>
        <taxon>Toxocaridae</taxon>
        <taxon>Toxocara</taxon>
    </lineage>
</organism>
<evidence type="ECO:0000313" key="3">
    <source>
        <dbReference type="EMBL" id="KHN81556.1"/>
    </source>
</evidence>
<keyword evidence="2" id="KW-0521">NADP</keyword>